<protein>
    <submittedName>
        <fullName evidence="1">Uncharacterized protein</fullName>
    </submittedName>
</protein>
<sequence length="200" mass="22266">MPKTFRSDLAKVKPVTDKPSRLPPRHLISVKDRILDKHYPLNPAKEEDAVAKTIPPAEGQKPKSTDSSASILAKRMPPYPRERRSGGADARGQSPVQTKKSPKPRIATDPKPSSSLSPNTVSSSTRKTGTKVRVRRDNLRLPNQPLPNIFPDDEPVRTPRAPRSHQIDKLCAKGTANSASQRETADFEAENRPSKRRRYN</sequence>
<proteinExistence type="predicted"/>
<accession>A0ACC1RIE4</accession>
<dbReference type="EMBL" id="JANHOG010002864">
    <property type="protein sequence ID" value="KAJ3519251.1"/>
    <property type="molecule type" value="Genomic_DNA"/>
</dbReference>
<reference evidence="1" key="1">
    <citation type="submission" date="2022-07" db="EMBL/GenBank/DDBJ databases">
        <title>Genome Sequence of Phlebia brevispora.</title>
        <authorList>
            <person name="Buettner E."/>
        </authorList>
    </citation>
    <scope>NUCLEOTIDE SEQUENCE</scope>
    <source>
        <strain evidence="1">MPL23</strain>
    </source>
</reference>
<evidence type="ECO:0000313" key="1">
    <source>
        <dbReference type="EMBL" id="KAJ3519251.1"/>
    </source>
</evidence>
<comment type="caution">
    <text evidence="1">The sequence shown here is derived from an EMBL/GenBank/DDBJ whole genome shotgun (WGS) entry which is preliminary data.</text>
</comment>
<keyword evidence="2" id="KW-1185">Reference proteome</keyword>
<gene>
    <name evidence="1" type="ORF">NM688_g9327</name>
</gene>
<evidence type="ECO:0000313" key="2">
    <source>
        <dbReference type="Proteomes" id="UP001148662"/>
    </source>
</evidence>
<name>A0ACC1RIE4_9APHY</name>
<organism evidence="1 2">
    <name type="scientific">Phlebia brevispora</name>
    <dbReference type="NCBI Taxonomy" id="194682"/>
    <lineage>
        <taxon>Eukaryota</taxon>
        <taxon>Fungi</taxon>
        <taxon>Dikarya</taxon>
        <taxon>Basidiomycota</taxon>
        <taxon>Agaricomycotina</taxon>
        <taxon>Agaricomycetes</taxon>
        <taxon>Polyporales</taxon>
        <taxon>Meruliaceae</taxon>
        <taxon>Phlebia</taxon>
    </lineage>
</organism>
<dbReference type="Proteomes" id="UP001148662">
    <property type="component" value="Unassembled WGS sequence"/>
</dbReference>